<dbReference type="InterPro" id="IPR029044">
    <property type="entry name" value="Nucleotide-diphossugar_trans"/>
</dbReference>
<keyword evidence="7" id="KW-1185">Reference proteome</keyword>
<dbReference type="Gene3D" id="3.90.550.10">
    <property type="entry name" value="Spore Coat Polysaccharide Biosynthesis Protein SpsA, Chain A"/>
    <property type="match status" value="1"/>
</dbReference>
<dbReference type="RefSeq" id="WP_377470132.1">
    <property type="nucleotide sequence ID" value="NZ_JBHLWN010000041.1"/>
</dbReference>
<dbReference type="Gene3D" id="1.25.40.10">
    <property type="entry name" value="Tetratricopeptide repeat domain"/>
    <property type="match status" value="1"/>
</dbReference>
<comment type="caution">
    <text evidence="6">The sequence shown here is derived from an EMBL/GenBank/DDBJ whole genome shotgun (WGS) entry which is preliminary data.</text>
</comment>
<evidence type="ECO:0000256" key="2">
    <source>
        <dbReference type="ARBA" id="ARBA00006739"/>
    </source>
</evidence>
<feature type="domain" description="Glycosyltransferase 2-like" evidence="5">
    <location>
        <begin position="4"/>
        <end position="116"/>
    </location>
</feature>
<evidence type="ECO:0000256" key="4">
    <source>
        <dbReference type="ARBA" id="ARBA00022679"/>
    </source>
</evidence>
<sequence length="638" mass="72488">MITSIVIATFNKLEYTQQCIESIRRYTEYGTYEIIVVDNNSQDGTRAWLAQQNDIRTIYNDRNFGFPKACNQGIEIAKGDILLLNNDTVVTTNWLVNMRTALYSSENIGAVGTVTNNCSYYQAIAVNYSTIDEMQKFAAEFNHSDPRKWEERLKLIGYNMLIKASVVKEIGLLDELFSPGNFEDDDYGVRIRLAGYKLILCKDTFIHHIGSASWREDMGKFNALLVENQQKFITKWGYDSDTAYRIRLDPVQVIDFPYDKPIRILEIGCKAGGTLLLLKHTYPEAELHGIETDEILAGLAAMVGRVTSGELKAAIEAYPDHYFDVILAPADVKASSISLLDAVKRKLSPNGQLIAEFPNAAHYSVFKQLLKGVVPAERTERFTLEEVQQYIQPLQFRDVQFYEGSDVVLLEEDKALISSLVQLTHPSRARLLEVSRFLVAASDRDPIVYALEQLLSQINVDKNVEKLQKFQADQVIEAISSRFPAHETIVLNVLAVLLMDRKQVEQAMPYLQKAFELDGSNPQTLLNLGVSTYRLGQAELALEWLSLIPEKDAAMLRWIESIEKEIEIATIDKYMVKNLLRRIEQNVEREASIQTLAQYLLNELTTLDKIMQVAQNDLIHPVDTLNLLMERVQLLESQ</sequence>
<name>A0ABV6DJW5_9BACL</name>
<gene>
    <name evidence="6" type="ORF">ACFFK0_10530</name>
</gene>
<evidence type="ECO:0000256" key="1">
    <source>
        <dbReference type="ARBA" id="ARBA00004776"/>
    </source>
</evidence>
<comment type="pathway">
    <text evidence="1">Cell wall biogenesis; cell wall polysaccharide biosynthesis.</text>
</comment>
<dbReference type="Pfam" id="PF00535">
    <property type="entry name" value="Glycos_transf_2"/>
    <property type="match status" value="1"/>
</dbReference>
<dbReference type="InterPro" id="IPR011990">
    <property type="entry name" value="TPR-like_helical_dom_sf"/>
</dbReference>
<dbReference type="EC" id="2.4.-.-" evidence="6"/>
<dbReference type="InterPro" id="IPR001173">
    <property type="entry name" value="Glyco_trans_2-like"/>
</dbReference>
<dbReference type="SUPFAM" id="SSF53448">
    <property type="entry name" value="Nucleotide-diphospho-sugar transferases"/>
    <property type="match status" value="1"/>
</dbReference>
<keyword evidence="3 6" id="KW-0328">Glycosyltransferase</keyword>
<dbReference type="CDD" id="cd04186">
    <property type="entry name" value="GT_2_like_c"/>
    <property type="match status" value="1"/>
</dbReference>
<dbReference type="PANTHER" id="PTHR43179:SF12">
    <property type="entry name" value="GALACTOFURANOSYLTRANSFERASE GLFT2"/>
    <property type="match status" value="1"/>
</dbReference>
<evidence type="ECO:0000313" key="7">
    <source>
        <dbReference type="Proteomes" id="UP001589776"/>
    </source>
</evidence>
<accession>A0ABV6DJW5</accession>
<keyword evidence="4 6" id="KW-0808">Transferase</keyword>
<reference evidence="6 7" key="1">
    <citation type="submission" date="2024-09" db="EMBL/GenBank/DDBJ databases">
        <authorList>
            <person name="Sun Q."/>
            <person name="Mori K."/>
        </authorList>
    </citation>
    <scope>NUCLEOTIDE SEQUENCE [LARGE SCALE GENOMIC DNA]</scope>
    <source>
        <strain evidence="6 7">CCM 7759</strain>
    </source>
</reference>
<dbReference type="PANTHER" id="PTHR43179">
    <property type="entry name" value="RHAMNOSYLTRANSFERASE WBBL"/>
    <property type="match status" value="1"/>
</dbReference>
<dbReference type="Proteomes" id="UP001589776">
    <property type="component" value="Unassembled WGS sequence"/>
</dbReference>
<dbReference type="InterPro" id="IPR029063">
    <property type="entry name" value="SAM-dependent_MTases_sf"/>
</dbReference>
<dbReference type="SUPFAM" id="SSF48452">
    <property type="entry name" value="TPR-like"/>
    <property type="match status" value="1"/>
</dbReference>
<dbReference type="CDD" id="cd02440">
    <property type="entry name" value="AdoMet_MTases"/>
    <property type="match status" value="1"/>
</dbReference>
<dbReference type="InterPro" id="IPR010743">
    <property type="entry name" value="Methionine_synth_MetW"/>
</dbReference>
<proteinExistence type="inferred from homology"/>
<comment type="similarity">
    <text evidence="2">Belongs to the glycosyltransferase 2 family.</text>
</comment>
<dbReference type="Pfam" id="PF07021">
    <property type="entry name" value="MetW"/>
    <property type="match status" value="1"/>
</dbReference>
<organism evidence="6 7">
    <name type="scientific">Paenibacillus chartarius</name>
    <dbReference type="NCBI Taxonomy" id="747481"/>
    <lineage>
        <taxon>Bacteria</taxon>
        <taxon>Bacillati</taxon>
        <taxon>Bacillota</taxon>
        <taxon>Bacilli</taxon>
        <taxon>Bacillales</taxon>
        <taxon>Paenibacillaceae</taxon>
        <taxon>Paenibacillus</taxon>
    </lineage>
</organism>
<evidence type="ECO:0000256" key="3">
    <source>
        <dbReference type="ARBA" id="ARBA00022676"/>
    </source>
</evidence>
<dbReference type="EMBL" id="JBHLWN010000041">
    <property type="protein sequence ID" value="MFC0212897.1"/>
    <property type="molecule type" value="Genomic_DNA"/>
</dbReference>
<evidence type="ECO:0000313" key="6">
    <source>
        <dbReference type="EMBL" id="MFC0212897.1"/>
    </source>
</evidence>
<dbReference type="GO" id="GO:0016757">
    <property type="term" value="F:glycosyltransferase activity"/>
    <property type="evidence" value="ECO:0007669"/>
    <property type="project" value="UniProtKB-KW"/>
</dbReference>
<protein>
    <submittedName>
        <fullName evidence="6">Glycosyltransferase</fullName>
        <ecNumber evidence="6">2.4.-.-</ecNumber>
    </submittedName>
</protein>
<evidence type="ECO:0000259" key="5">
    <source>
        <dbReference type="Pfam" id="PF00535"/>
    </source>
</evidence>
<dbReference type="Gene3D" id="3.40.50.150">
    <property type="entry name" value="Vaccinia Virus protein VP39"/>
    <property type="match status" value="1"/>
</dbReference>
<dbReference type="SUPFAM" id="SSF53335">
    <property type="entry name" value="S-adenosyl-L-methionine-dependent methyltransferases"/>
    <property type="match status" value="1"/>
</dbReference>